<dbReference type="EMBL" id="JARBJD010000035">
    <property type="protein sequence ID" value="KAK2958719.1"/>
    <property type="molecule type" value="Genomic_DNA"/>
</dbReference>
<keyword evidence="2" id="KW-1185">Reference proteome</keyword>
<evidence type="ECO:0000313" key="2">
    <source>
        <dbReference type="Proteomes" id="UP001281761"/>
    </source>
</evidence>
<evidence type="ECO:0000313" key="1">
    <source>
        <dbReference type="EMBL" id="KAK2958719.1"/>
    </source>
</evidence>
<name>A0ABQ9Y4W8_9EUKA</name>
<accession>A0ABQ9Y4W8</accession>
<comment type="caution">
    <text evidence="1">The sequence shown here is derived from an EMBL/GenBank/DDBJ whole genome shotgun (WGS) entry which is preliminary data.</text>
</comment>
<reference evidence="1 2" key="1">
    <citation type="journal article" date="2022" name="bioRxiv">
        <title>Genomics of Preaxostyla Flagellates Illuminates Evolutionary Transitions and the Path Towards Mitochondrial Loss.</title>
        <authorList>
            <person name="Novak L.V.F."/>
            <person name="Treitli S.C."/>
            <person name="Pyrih J."/>
            <person name="Halakuc P."/>
            <person name="Pipaliya S.V."/>
            <person name="Vacek V."/>
            <person name="Brzon O."/>
            <person name="Soukal P."/>
            <person name="Eme L."/>
            <person name="Dacks J.B."/>
            <person name="Karnkowska A."/>
            <person name="Elias M."/>
            <person name="Hampl V."/>
        </authorList>
    </citation>
    <scope>NUCLEOTIDE SEQUENCE [LARGE SCALE GENOMIC DNA]</scope>
    <source>
        <strain evidence="1">NAU3</strain>
        <tissue evidence="1">Gut</tissue>
    </source>
</reference>
<dbReference type="Proteomes" id="UP001281761">
    <property type="component" value="Unassembled WGS sequence"/>
</dbReference>
<protein>
    <submittedName>
        <fullName evidence="1">Uncharacterized protein</fullName>
    </submittedName>
</protein>
<gene>
    <name evidence="1" type="ORF">BLNAU_6222</name>
</gene>
<proteinExistence type="predicted"/>
<organism evidence="1 2">
    <name type="scientific">Blattamonas nauphoetae</name>
    <dbReference type="NCBI Taxonomy" id="2049346"/>
    <lineage>
        <taxon>Eukaryota</taxon>
        <taxon>Metamonada</taxon>
        <taxon>Preaxostyla</taxon>
        <taxon>Oxymonadida</taxon>
        <taxon>Blattamonas</taxon>
    </lineage>
</organism>
<sequence>MGKMSVQTEFQVQKIVESSVLANLHHVLALARNFVPEEPQVVHWEMYLDTILSEISDQRTKFLPALKPIYPQVEQYFMSELKVYLSETLHRGLKQLTIADIGESMKLLPKLWSIHEACVECGAGPYRFEYTYQAFFEKWYISFTETLDHLFQSLISDKNWVNRAFASLNSKSFDADQGPIQSLFLDFNQQQDMISGINIPSYFDLQMKLINSVQSTLSQLISKMISDLLKPEDYLLLHIGPNKTNSYFTHRDQRHNEAITNEHRNRVNSIFHRAKESTNEALVVFNQTIQELRSQVTEFQEYICSDIDTKSTTMKEAGFNNVIVDQYSPLYASASNLPSLEGSPDETITKRYMTIPQATQWLSDQVVKFTAAILEETEVLERLIPPSLSSRLLYYDFGDYLFEKLYFPTITDQNRLEQFHLKLKKPLEKLLNSFRDSSKAEMITVSLADHINQIFQYIVFYSPSIVSYSTKGTFYRQFRMSQASLLMQDLDTFRGYILGLPSDCRFHVEDTFSTTIDSYFKATRHALSIMMIPTDLLVADLHRSPCDYQTQLVNVGAEKGWIILAMRRKFEKDQLATQTIEKVWKAPNR</sequence>